<evidence type="ECO:0000313" key="1">
    <source>
        <dbReference type="EMBL" id="KAH9511205.1"/>
    </source>
</evidence>
<gene>
    <name evidence="1" type="ORF">DERF_009676</name>
</gene>
<comment type="caution">
    <text evidence="1">The sequence shown here is derived from an EMBL/GenBank/DDBJ whole genome shotgun (WGS) entry which is preliminary data.</text>
</comment>
<name>A0A922HUF3_DERFA</name>
<protein>
    <submittedName>
        <fullName evidence="1">Uncharacterized protein</fullName>
    </submittedName>
</protein>
<reference evidence="1" key="1">
    <citation type="submission" date="2013-05" db="EMBL/GenBank/DDBJ databases">
        <authorList>
            <person name="Yim A.K.Y."/>
            <person name="Chan T.F."/>
            <person name="Ji K.M."/>
            <person name="Liu X.Y."/>
            <person name="Zhou J.W."/>
            <person name="Li R.Q."/>
            <person name="Yang K.Y."/>
            <person name="Li J."/>
            <person name="Li M."/>
            <person name="Law P.T.W."/>
            <person name="Wu Y.L."/>
            <person name="Cai Z.L."/>
            <person name="Qin H."/>
            <person name="Bao Y."/>
            <person name="Leung R.K.K."/>
            <person name="Ng P.K.S."/>
            <person name="Zou J."/>
            <person name="Zhong X.J."/>
            <person name="Ran P.X."/>
            <person name="Zhong N.S."/>
            <person name="Liu Z.G."/>
            <person name="Tsui S.K.W."/>
        </authorList>
    </citation>
    <scope>NUCLEOTIDE SEQUENCE</scope>
    <source>
        <strain evidence="1">Derf</strain>
        <tissue evidence="1">Whole organism</tissue>
    </source>
</reference>
<dbReference type="AlphaFoldDB" id="A0A922HUF3"/>
<keyword evidence="2" id="KW-1185">Reference proteome</keyword>
<organism evidence="1 2">
    <name type="scientific">Dermatophagoides farinae</name>
    <name type="common">American house dust mite</name>
    <dbReference type="NCBI Taxonomy" id="6954"/>
    <lineage>
        <taxon>Eukaryota</taxon>
        <taxon>Metazoa</taxon>
        <taxon>Ecdysozoa</taxon>
        <taxon>Arthropoda</taxon>
        <taxon>Chelicerata</taxon>
        <taxon>Arachnida</taxon>
        <taxon>Acari</taxon>
        <taxon>Acariformes</taxon>
        <taxon>Sarcoptiformes</taxon>
        <taxon>Astigmata</taxon>
        <taxon>Psoroptidia</taxon>
        <taxon>Analgoidea</taxon>
        <taxon>Pyroglyphidae</taxon>
        <taxon>Dermatophagoidinae</taxon>
        <taxon>Dermatophagoides</taxon>
    </lineage>
</organism>
<dbReference type="Proteomes" id="UP000790347">
    <property type="component" value="Unassembled WGS sequence"/>
</dbReference>
<accession>A0A922HUF3</accession>
<dbReference type="EMBL" id="ASGP02000004">
    <property type="protein sequence ID" value="KAH9511205.1"/>
    <property type="molecule type" value="Genomic_DNA"/>
</dbReference>
<evidence type="ECO:0000313" key="2">
    <source>
        <dbReference type="Proteomes" id="UP000790347"/>
    </source>
</evidence>
<reference evidence="1" key="2">
    <citation type="journal article" date="2022" name="Res Sq">
        <title>Comparative Genomics Reveals Insights into the Divergent Evolution of Astigmatic Mites and Household Pest Adaptations.</title>
        <authorList>
            <person name="Xiong Q."/>
            <person name="Wan A.T.-Y."/>
            <person name="Liu X.-Y."/>
            <person name="Fung C.S.-H."/>
            <person name="Xiao X."/>
            <person name="Malainual N."/>
            <person name="Hou J."/>
            <person name="Wang L."/>
            <person name="Wang M."/>
            <person name="Yang K."/>
            <person name="Cui Y."/>
            <person name="Leung E."/>
            <person name="Nong W."/>
            <person name="Shin S.-K."/>
            <person name="Au S."/>
            <person name="Jeong K.Y."/>
            <person name="Chew F.T."/>
            <person name="Hui J."/>
            <person name="Leung T.F."/>
            <person name="Tungtrongchitr A."/>
            <person name="Zhong N."/>
            <person name="Liu Z."/>
            <person name="Tsui S."/>
        </authorList>
    </citation>
    <scope>NUCLEOTIDE SEQUENCE</scope>
    <source>
        <strain evidence="1">Derf</strain>
        <tissue evidence="1">Whole organism</tissue>
    </source>
</reference>
<sequence>MNPKFEMMKSKFPYNNNNNKNVHELELTRIFFYVDYQIKSKMSRGKKIKFPTQQPTNQPTTH</sequence>
<proteinExistence type="predicted"/>